<dbReference type="AlphaFoldDB" id="A0A5B2WUD4"/>
<comment type="subcellular location">
    <subcellularLocation>
        <location evidence="1">Secreted</location>
    </subcellularLocation>
</comment>
<dbReference type="PANTHER" id="PTHR42715">
    <property type="entry name" value="BETA-GLUCOSIDASE"/>
    <property type="match status" value="1"/>
</dbReference>
<name>A0A5B2WUD4_9PSEU</name>
<evidence type="ECO:0000256" key="7">
    <source>
        <dbReference type="ARBA" id="ARBA00041276"/>
    </source>
</evidence>
<evidence type="ECO:0000256" key="4">
    <source>
        <dbReference type="ARBA" id="ARBA00022729"/>
    </source>
</evidence>
<dbReference type="InterPro" id="IPR035992">
    <property type="entry name" value="Ricin_B-like_lectins"/>
</dbReference>
<dbReference type="EMBL" id="VUOB01000061">
    <property type="protein sequence ID" value="KAA2254484.1"/>
    <property type="molecule type" value="Genomic_DNA"/>
</dbReference>
<dbReference type="PROSITE" id="PS50231">
    <property type="entry name" value="RICIN_B_LECTIN"/>
    <property type="match status" value="1"/>
</dbReference>
<dbReference type="InterPro" id="IPR013783">
    <property type="entry name" value="Ig-like_fold"/>
</dbReference>
<evidence type="ECO:0000256" key="3">
    <source>
        <dbReference type="ARBA" id="ARBA00022525"/>
    </source>
</evidence>
<evidence type="ECO:0000256" key="10">
    <source>
        <dbReference type="SAM" id="SignalP"/>
    </source>
</evidence>
<feature type="signal peptide" evidence="10">
    <location>
        <begin position="1"/>
        <end position="28"/>
    </location>
</feature>
<dbReference type="InterPro" id="IPR036881">
    <property type="entry name" value="Glyco_hydro_3_C_sf"/>
</dbReference>
<dbReference type="SMART" id="SM00758">
    <property type="entry name" value="PA14"/>
    <property type="match status" value="1"/>
</dbReference>
<dbReference type="PANTHER" id="PTHR42715:SF12">
    <property type="entry name" value="BETA-GLUCOSIDASE G-RELATED"/>
    <property type="match status" value="1"/>
</dbReference>
<dbReference type="OrthoDB" id="3187421at2"/>
<dbReference type="Pfam" id="PF00933">
    <property type="entry name" value="Glyco_hydro_3"/>
    <property type="match status" value="1"/>
</dbReference>
<evidence type="ECO:0000313" key="13">
    <source>
        <dbReference type="Proteomes" id="UP000323454"/>
    </source>
</evidence>
<dbReference type="Gene3D" id="2.80.10.50">
    <property type="match status" value="2"/>
</dbReference>
<dbReference type="Pfam" id="PF00652">
    <property type="entry name" value="Ricin_B_lectin"/>
    <property type="match status" value="1"/>
</dbReference>
<dbReference type="GO" id="GO:0008422">
    <property type="term" value="F:beta-glucosidase activity"/>
    <property type="evidence" value="ECO:0007669"/>
    <property type="project" value="TreeGrafter"/>
</dbReference>
<dbReference type="SUPFAM" id="SSF51445">
    <property type="entry name" value="(Trans)glycosidases"/>
    <property type="match status" value="1"/>
</dbReference>
<dbReference type="Pfam" id="PF01915">
    <property type="entry name" value="Glyco_hydro_3_C"/>
    <property type="match status" value="1"/>
</dbReference>
<dbReference type="Gene3D" id="3.20.20.300">
    <property type="entry name" value="Glycoside hydrolase, family 3, N-terminal domain"/>
    <property type="match status" value="1"/>
</dbReference>
<reference evidence="12 13" key="1">
    <citation type="submission" date="2019-09" db="EMBL/GenBank/DDBJ databases">
        <title>Goodfellowia gen. nov., a new genus of the Pseudonocardineae related to Actinoalloteichus, containing Goodfellowia coeruleoviolacea gen. nov., comb. nov. gen. nov., comb. nov.</title>
        <authorList>
            <person name="Labeda D."/>
        </authorList>
    </citation>
    <scope>NUCLEOTIDE SEQUENCE [LARGE SCALE GENOMIC DNA]</scope>
    <source>
        <strain evidence="12 13">AN110305</strain>
    </source>
</reference>
<reference evidence="12 13" key="2">
    <citation type="submission" date="2019-09" db="EMBL/GenBank/DDBJ databases">
        <authorList>
            <person name="Jin C."/>
        </authorList>
    </citation>
    <scope>NUCLEOTIDE SEQUENCE [LARGE SCALE GENOMIC DNA]</scope>
    <source>
        <strain evidence="12 13">AN110305</strain>
    </source>
</reference>
<dbReference type="SUPFAM" id="SSF50370">
    <property type="entry name" value="Ricin B-like lectins"/>
    <property type="match status" value="1"/>
</dbReference>
<dbReference type="InterPro" id="IPR036962">
    <property type="entry name" value="Glyco_hydro_3_N_sf"/>
</dbReference>
<keyword evidence="3" id="KW-0964">Secreted</keyword>
<dbReference type="CDD" id="cd23451">
    <property type="entry name" value="beta-trefoil_Ricin_laminarinase"/>
    <property type="match status" value="1"/>
</dbReference>
<dbReference type="InterPro" id="IPR000772">
    <property type="entry name" value="Ricin_B_lectin"/>
</dbReference>
<gene>
    <name evidence="12" type="ORF">F0L68_30350</name>
</gene>
<sequence>MATTPRLLLATLSAAALGGGLLTGAAEAAAPPGTPSASCPWVGSTAPVEQRVNQVLALMSIGEEITMVHGAGGPYVGNVPANTRLCIPAMNLEDGPGGVADGLTGVTQLPASVSAAATWDTALTRQYGDVIGAEEAGKGANVNLGPTVNIVRDPRWGRAFESMGEDPYLAGQQGSAYIQGVQGQGVLAQVKHLAVYNQETNRNTPADNAIVDERAMQEIYLPQFQAAVTQGGASSVMCSYSSVNGPYACESPYLQNTVLKGQFGFTGFVTSDWGATHSTVNSANNGLDQQMPDAGYFGAPLQAAVQGGQVPRARLDDMVRRILRQLFRFGLFDRAPSGSTGAVVTSPQHAALARQVAEQGTVLLKNAGGALPLDTTKLHSVAVIGDDAGSHAQSSGGGSASVTAPYVVTPLQGIRDRAGSGVNVQYAQGVSNNGLPAVPTNALRPATGGGSGLTGQYFGNMTMSGSPVLTKTDATVDFDFHGGSPGQGLGGTGWSAKWTGTVTPPVSGSYTFSLNSDDGSRLLVGGQRIIDNWGDHAPLTVTGTVTLTANQPVPIEVDYYQNGGGSNVTLGWQPPGSSPIGAAADLARNSDVAVVFASDTESEGGDLTGIDLPGQQNQLIAAVAAANPHTIVVLNTGSAVTMPWVDQVAGVAEAWYPGQEDGNAIASVLFGDVNPSGKLPVTFPKSLADVPANTAAQWPGVNGQVQYSEGLGVGYRWYDTKNIAPLFPFGHGLSYTSFAFGGLQISAPGADGSATVSATVTNTGQRAGADVVQLYVGHPGGTGEPPKQLRHFQRVDLAPGQSQVAQFTVTAQDLAYWNVATHGWVTPSGTYRIMLGDSSANLPLAGDLPVTGGGPIPGTGPIVGIAGLCVDVANASTANGTSVQTYTCNGSAAQTWTVGADGTLRALGKCMDVNGGGVLNGTKVQLYDCNGTGAQVWQPQPNGALRNPQSGRCLDVPAANTTPGSQLQLYDCNGTNAQTWRLP</sequence>
<evidence type="ECO:0000256" key="6">
    <source>
        <dbReference type="ARBA" id="ARBA00039579"/>
    </source>
</evidence>
<dbReference type="Proteomes" id="UP000323454">
    <property type="component" value="Unassembled WGS sequence"/>
</dbReference>
<dbReference type="Pfam" id="PF14310">
    <property type="entry name" value="Fn3-like"/>
    <property type="match status" value="1"/>
</dbReference>
<feature type="chain" id="PRO_5022777172" description="Probable beta-glucosidase G" evidence="10">
    <location>
        <begin position="29"/>
        <end position="983"/>
    </location>
</feature>
<dbReference type="PROSITE" id="PS51820">
    <property type="entry name" value="PA14"/>
    <property type="match status" value="1"/>
</dbReference>
<dbReference type="GO" id="GO:0005576">
    <property type="term" value="C:extracellular region"/>
    <property type="evidence" value="ECO:0007669"/>
    <property type="project" value="UniProtKB-SubCell"/>
</dbReference>
<dbReference type="InterPro" id="IPR017853">
    <property type="entry name" value="GH"/>
</dbReference>
<dbReference type="InterPro" id="IPR002772">
    <property type="entry name" value="Glyco_hydro_3_C"/>
</dbReference>
<dbReference type="InterPro" id="IPR026891">
    <property type="entry name" value="Fn3-like"/>
</dbReference>
<evidence type="ECO:0000256" key="2">
    <source>
        <dbReference type="ARBA" id="ARBA00005336"/>
    </source>
</evidence>
<evidence type="ECO:0000259" key="11">
    <source>
        <dbReference type="PROSITE" id="PS51820"/>
    </source>
</evidence>
<keyword evidence="4 10" id="KW-0732">Signal</keyword>
<proteinExistence type="inferred from homology"/>
<dbReference type="SMART" id="SM00458">
    <property type="entry name" value="RICIN"/>
    <property type="match status" value="1"/>
</dbReference>
<dbReference type="InterPro" id="IPR011658">
    <property type="entry name" value="PA14_dom"/>
</dbReference>
<dbReference type="Gene3D" id="3.40.50.1700">
    <property type="entry name" value="Glycoside hydrolase family 3 C-terminal domain"/>
    <property type="match status" value="1"/>
</dbReference>
<feature type="domain" description="PA14" evidence="11">
    <location>
        <begin position="448"/>
        <end position="587"/>
    </location>
</feature>
<comment type="similarity">
    <text evidence="2">Belongs to the glycosyl hydrolase 3 family.</text>
</comment>
<dbReference type="PRINTS" id="PR00133">
    <property type="entry name" value="GLHYDRLASE3"/>
</dbReference>
<dbReference type="InterPro" id="IPR050288">
    <property type="entry name" value="Cellulose_deg_GH3"/>
</dbReference>
<dbReference type="Gene3D" id="2.60.40.10">
    <property type="entry name" value="Immunoglobulins"/>
    <property type="match status" value="1"/>
</dbReference>
<evidence type="ECO:0000256" key="1">
    <source>
        <dbReference type="ARBA" id="ARBA00004613"/>
    </source>
</evidence>
<evidence type="ECO:0000256" key="8">
    <source>
        <dbReference type="ARBA" id="ARBA00041601"/>
    </source>
</evidence>
<evidence type="ECO:0000256" key="9">
    <source>
        <dbReference type="ARBA" id="ARBA00041808"/>
    </source>
</evidence>
<evidence type="ECO:0000256" key="5">
    <source>
        <dbReference type="ARBA" id="ARBA00022801"/>
    </source>
</evidence>
<keyword evidence="13" id="KW-1185">Reference proteome</keyword>
<keyword evidence="5 12" id="KW-0378">Hydrolase</keyword>
<dbReference type="InterPro" id="IPR037524">
    <property type="entry name" value="PA14/GLEYA"/>
</dbReference>
<dbReference type="SUPFAM" id="SSF52279">
    <property type="entry name" value="Beta-D-glucan exohydrolase, C-terminal domain"/>
    <property type="match status" value="1"/>
</dbReference>
<organism evidence="12 13">
    <name type="scientific">Solihabitans fulvus</name>
    <dbReference type="NCBI Taxonomy" id="1892852"/>
    <lineage>
        <taxon>Bacteria</taxon>
        <taxon>Bacillati</taxon>
        <taxon>Actinomycetota</taxon>
        <taxon>Actinomycetes</taxon>
        <taxon>Pseudonocardiales</taxon>
        <taxon>Pseudonocardiaceae</taxon>
        <taxon>Solihabitans</taxon>
    </lineage>
</organism>
<protein>
    <recommendedName>
        <fullName evidence="6">Probable beta-glucosidase G</fullName>
    </recommendedName>
    <alternativeName>
        <fullName evidence="7">Beta-D-glucoside glucohydrolase G</fullName>
    </alternativeName>
    <alternativeName>
        <fullName evidence="8">Cellobiase G</fullName>
    </alternativeName>
    <alternativeName>
        <fullName evidence="9">Gentiobiase G</fullName>
    </alternativeName>
</protein>
<comment type="caution">
    <text evidence="12">The sequence shown here is derived from an EMBL/GenBank/DDBJ whole genome shotgun (WGS) entry which is preliminary data.</text>
</comment>
<dbReference type="Gene3D" id="2.60.120.260">
    <property type="entry name" value="Galactose-binding domain-like"/>
    <property type="match status" value="1"/>
</dbReference>
<dbReference type="InterPro" id="IPR001764">
    <property type="entry name" value="Glyco_hydro_3_N"/>
</dbReference>
<dbReference type="RefSeq" id="WP_149853280.1">
    <property type="nucleotide sequence ID" value="NZ_VUOB01000061.1"/>
</dbReference>
<accession>A0A5B2WUD4</accession>
<dbReference type="Pfam" id="PF07691">
    <property type="entry name" value="PA14"/>
    <property type="match status" value="1"/>
</dbReference>
<dbReference type="SMART" id="SM01217">
    <property type="entry name" value="Fn3_like"/>
    <property type="match status" value="1"/>
</dbReference>
<dbReference type="GO" id="GO:0009251">
    <property type="term" value="P:glucan catabolic process"/>
    <property type="evidence" value="ECO:0007669"/>
    <property type="project" value="TreeGrafter"/>
</dbReference>
<evidence type="ECO:0000313" key="12">
    <source>
        <dbReference type="EMBL" id="KAA2254484.1"/>
    </source>
</evidence>